<organism evidence="1">
    <name type="scientific">Sinorhizobium saheli</name>
    <dbReference type="NCBI Taxonomy" id="36856"/>
    <lineage>
        <taxon>Bacteria</taxon>
        <taxon>Pseudomonadati</taxon>
        <taxon>Pseudomonadota</taxon>
        <taxon>Alphaproteobacteria</taxon>
        <taxon>Hyphomicrobiales</taxon>
        <taxon>Rhizobiaceae</taxon>
        <taxon>Sinorhizobium/Ensifer group</taxon>
        <taxon>Sinorhizobium</taxon>
    </lineage>
</organism>
<protein>
    <submittedName>
        <fullName evidence="1">Uncharacterized protein</fullName>
    </submittedName>
</protein>
<sequence>QRAVPAAAGHVDANMAIANIQNLPAGMTFFMSNVPAVRIEGRKL</sequence>
<evidence type="ECO:0000313" key="1">
    <source>
        <dbReference type="EMBL" id="ABD75134.1"/>
    </source>
</evidence>
<name>D1CTI0_SINSA</name>
<feature type="non-terminal residue" evidence="1">
    <location>
        <position position="1"/>
    </location>
</feature>
<dbReference type="EMBL" id="DQ403595">
    <property type="protein sequence ID" value="ABD75134.1"/>
    <property type="molecule type" value="Genomic_DNA"/>
</dbReference>
<reference evidence="1" key="1">
    <citation type="submission" date="2006-02" db="EMBL/GenBank/DDBJ databases">
        <title>Sampling the accessory genome of the Sinorhizobium genus by suppressive subtractive hybridization.</title>
        <authorList>
            <person name="Moulin L."/>
            <person name="Ghazoui Z."/>
            <person name="Young P."/>
        </authorList>
    </citation>
    <scope>NUCLEOTIDE SEQUENCE</scope>
    <source>
        <strain evidence="1">LMG7837</strain>
    </source>
</reference>
<dbReference type="AlphaFoldDB" id="D1CTI0"/>
<proteinExistence type="predicted"/>
<accession>D1CTI0</accession>